<dbReference type="GO" id="GO:0000149">
    <property type="term" value="F:SNARE binding"/>
    <property type="evidence" value="ECO:0007669"/>
    <property type="project" value="TreeGrafter"/>
</dbReference>
<dbReference type="SUPFAM" id="SSF109993">
    <property type="entry name" value="VPS9 domain"/>
    <property type="match status" value="1"/>
</dbReference>
<dbReference type="InterPro" id="IPR051248">
    <property type="entry name" value="UPF0507/Ank_repeat_27"/>
</dbReference>
<dbReference type="AlphaFoldDB" id="A0A7H9B9K4"/>
<dbReference type="PANTHER" id="PTHR24170:SF1">
    <property type="entry name" value="DOMAIN PROTEIN, PUTATIVE (AFU_ORTHOLOGUE AFUA_1G09870)-RELATED"/>
    <property type="match status" value="1"/>
</dbReference>
<dbReference type="GO" id="GO:0030133">
    <property type="term" value="C:transport vesicle"/>
    <property type="evidence" value="ECO:0007669"/>
    <property type="project" value="TreeGrafter"/>
</dbReference>
<sequence length="1089" mass="126108">MSFSIRVMPYHLPVLLNPLVNAVFNCPDPHNSSLKKLFLKLASEDFILVVPSNDKLLNYEDLESGSFLRELCYTFDFVASHILLVDQPSKSENVVASQQIEFRTLNGKKIIARPQNRMLLTADGFNDMRRHRILNIEILTNFNDYLIGSDRIPLIHVEEPLCGSIVRQENLTNVGDFKSTKEQASLSEQRALRSRQTFDNIIRVHPNWKHKFNLLFQKYRSETPSIDSSEALFHEIINESFELMRKDALFTPFPNLRDLLYRYVEVNLYDDVWVRLTNHFRASELDIAGLQHLSLDRLESDLYLEKFEKFQLKNVVAMEKNILLAINSFSRLSVSHTYAEKSVVLIETLQSLSRSNSRMENDVDSPVAMDADSLLSFFVLVVCRTQVKNLKSHLYYLQKFAPDDTAGKFGLLGYALSTLEAVVCHFEDLRGTSRLESLKNSCVTTQKLIQTVTDGDKRNFTDMKKYEGCLRYRSLEGESLISLCIIHGKNEDLVELLRNEKAFPLEDILEDENLDGCTLLVQALTHGNLFAAYTIIDIILNSCTLQEIVKYINKPDSHNRTVAHYLTHEMNILRSIGSYIDWRYKDSNGQTPLFTIFRSYDQANYQEMVIASYQCTRKWYEMKDMKFHFNHHEDNKGNTLLHILKRSARFLLESRSIDVNAANKKGLTPLMVFAKYNRLENVKAILADGRVLVWKAQLPGYLTCFDYAKNPIVLHELAKRSAVNSSLGLALVHSLKQESAKWMLHVTVRLEQNSNYETVRLPIRVIQSVFRILSKKFQMSFVPLEETFEKLLKLGKMRLSPVGKLESLHINSMLTECMNALIHIGELKQNIMLDESNLTVWIRQQSKKQSSISGYENSNKNMEPEEMNILQSFLRFNEAELLSVRSKLQVLKKLAIFTHLKSQDVSEAYLLFAKYSREYLGEFVARGLCFSHEYWGVGDSSMLILIQAIDFLYCCTDKLCRHIYQVLQVSIPKWWKLYSELLELHKQYSQNFPHLVKPDLPSNEDGILNKLLEGKRANFEKRLSENIIGCRRILHELGNGIRYAHEQLAEELSKYMDFRGKFLVEGIIKKWVAEHIKVLKEHVIQMERV</sequence>
<dbReference type="GO" id="GO:0005085">
    <property type="term" value="F:guanyl-nucleotide exchange factor activity"/>
    <property type="evidence" value="ECO:0007669"/>
    <property type="project" value="TreeGrafter"/>
</dbReference>
<protein>
    <recommendedName>
        <fullName evidence="2">VPS9 domain-containing protein</fullName>
    </recommendedName>
</protein>
<dbReference type="EMBL" id="CP058610">
    <property type="protein sequence ID" value="QLG74412.1"/>
    <property type="molecule type" value="Genomic_DNA"/>
</dbReference>
<dbReference type="InterPro" id="IPR037191">
    <property type="entry name" value="VPS9_dom_sf"/>
</dbReference>
<accession>A0A7H9B9K4</accession>
<comment type="similarity">
    <text evidence="1">Belongs to the UPF0507 family.</text>
</comment>
<keyword evidence="4" id="KW-1185">Reference proteome</keyword>
<name>A0A7H9B9K4_ZYGMR</name>
<dbReference type="Proteomes" id="UP000509704">
    <property type="component" value="Chromosome 7"/>
</dbReference>
<evidence type="ECO:0000313" key="3">
    <source>
        <dbReference type="EMBL" id="QLG74412.1"/>
    </source>
</evidence>
<dbReference type="GeneID" id="59238195"/>
<dbReference type="KEGG" id="zmk:HG535_0G02950"/>
<dbReference type="PROSITE" id="PS51205">
    <property type="entry name" value="VPS9"/>
    <property type="match status" value="1"/>
</dbReference>
<dbReference type="GO" id="GO:0005769">
    <property type="term" value="C:early endosome"/>
    <property type="evidence" value="ECO:0007669"/>
    <property type="project" value="TreeGrafter"/>
</dbReference>
<organism evidence="3 4">
    <name type="scientific">Zygotorulaspora mrakii</name>
    <name type="common">Zygosaccharomyces mrakii</name>
    <dbReference type="NCBI Taxonomy" id="42260"/>
    <lineage>
        <taxon>Eukaryota</taxon>
        <taxon>Fungi</taxon>
        <taxon>Dikarya</taxon>
        <taxon>Ascomycota</taxon>
        <taxon>Saccharomycotina</taxon>
        <taxon>Saccharomycetes</taxon>
        <taxon>Saccharomycetales</taxon>
        <taxon>Saccharomycetaceae</taxon>
        <taxon>Zygotorulaspora</taxon>
    </lineage>
</organism>
<proteinExistence type="inferred from homology"/>
<gene>
    <name evidence="3" type="ORF">HG535_0G02950</name>
</gene>
<dbReference type="Gene3D" id="1.25.40.20">
    <property type="entry name" value="Ankyrin repeat-containing domain"/>
    <property type="match status" value="2"/>
</dbReference>
<dbReference type="Pfam" id="PF02204">
    <property type="entry name" value="VPS9"/>
    <property type="match status" value="1"/>
</dbReference>
<dbReference type="InterPro" id="IPR003123">
    <property type="entry name" value="VPS9"/>
</dbReference>
<dbReference type="OrthoDB" id="7464126at2759"/>
<dbReference type="PANTHER" id="PTHR24170">
    <property type="entry name" value="ANKYRIN REPEAT DOMAIN-CONTAINING PROTEIN 27"/>
    <property type="match status" value="1"/>
</dbReference>
<feature type="domain" description="VPS9" evidence="2">
    <location>
        <begin position="292"/>
        <end position="435"/>
    </location>
</feature>
<evidence type="ECO:0000313" key="4">
    <source>
        <dbReference type="Proteomes" id="UP000509704"/>
    </source>
</evidence>
<evidence type="ECO:0000256" key="1">
    <source>
        <dbReference type="ARBA" id="ARBA00007428"/>
    </source>
</evidence>
<dbReference type="RefSeq" id="XP_037146137.1">
    <property type="nucleotide sequence ID" value="XM_037290242.1"/>
</dbReference>
<dbReference type="GO" id="GO:0045022">
    <property type="term" value="P:early endosome to late endosome transport"/>
    <property type="evidence" value="ECO:0007669"/>
    <property type="project" value="TreeGrafter"/>
</dbReference>
<dbReference type="SUPFAM" id="SSF48403">
    <property type="entry name" value="Ankyrin repeat"/>
    <property type="match status" value="1"/>
</dbReference>
<dbReference type="GO" id="GO:0097422">
    <property type="term" value="C:tubular endosome"/>
    <property type="evidence" value="ECO:0007669"/>
    <property type="project" value="TreeGrafter"/>
</dbReference>
<reference evidence="3 4" key="1">
    <citation type="submission" date="2020-07" db="EMBL/GenBank/DDBJ databases">
        <title>The yeast mating-type switching endonuclease HO is a domesticated member of an unorthodox homing genetic element family.</title>
        <authorList>
            <person name="Coughlan A.Y."/>
            <person name="Lombardi L."/>
            <person name="Braun-Galleani S."/>
            <person name="Martos A.R."/>
            <person name="Galeote V."/>
            <person name="Bigey F."/>
            <person name="Dequin S."/>
            <person name="Byrne K.P."/>
            <person name="Wolfe K.H."/>
        </authorList>
    </citation>
    <scope>NUCLEOTIDE SEQUENCE [LARGE SCALE GENOMIC DNA]</scope>
    <source>
        <strain evidence="3 4">NRRL Y-6702</strain>
    </source>
</reference>
<evidence type="ECO:0000259" key="2">
    <source>
        <dbReference type="PROSITE" id="PS51205"/>
    </source>
</evidence>
<dbReference type="Gene3D" id="1.20.1050.80">
    <property type="entry name" value="VPS9 domain"/>
    <property type="match status" value="1"/>
</dbReference>
<dbReference type="InterPro" id="IPR036770">
    <property type="entry name" value="Ankyrin_rpt-contain_sf"/>
</dbReference>
<dbReference type="GO" id="GO:0005886">
    <property type="term" value="C:plasma membrane"/>
    <property type="evidence" value="ECO:0007669"/>
    <property type="project" value="TreeGrafter"/>
</dbReference>
<dbReference type="GO" id="GO:0005770">
    <property type="term" value="C:late endosome"/>
    <property type="evidence" value="ECO:0007669"/>
    <property type="project" value="TreeGrafter"/>
</dbReference>